<reference evidence="3" key="1">
    <citation type="submission" date="2023-08" db="EMBL/GenBank/DDBJ databases">
        <title>Pelteobagrus vachellii genome.</title>
        <authorList>
            <person name="Liu H."/>
        </authorList>
    </citation>
    <scope>NUCLEOTIDE SEQUENCE</scope>
    <source>
        <strain evidence="3">PRFRI_2022a</strain>
        <tissue evidence="3">Muscle</tissue>
    </source>
</reference>
<protein>
    <recommendedName>
        <fullName evidence="5">Secreted protein</fullName>
    </recommendedName>
</protein>
<feature type="region of interest" description="Disordered" evidence="1">
    <location>
        <begin position="76"/>
        <end position="120"/>
    </location>
</feature>
<evidence type="ECO:0008006" key="5">
    <source>
        <dbReference type="Google" id="ProtNLM"/>
    </source>
</evidence>
<gene>
    <name evidence="3" type="ORF">Q7C36_005453</name>
</gene>
<evidence type="ECO:0000313" key="4">
    <source>
        <dbReference type="Proteomes" id="UP001187315"/>
    </source>
</evidence>
<feature type="chain" id="PRO_5041657894" description="Secreted protein" evidence="2">
    <location>
        <begin position="31"/>
        <end position="120"/>
    </location>
</feature>
<evidence type="ECO:0000313" key="3">
    <source>
        <dbReference type="EMBL" id="KAK2857534.1"/>
    </source>
</evidence>
<proteinExistence type="predicted"/>
<sequence length="120" mass="13746">MPCLNERLSLILFIHTFILYRLSELPRVMCRSLCRSQVSRQETPWTECQPIAGHTHTHTLSFTHAITHYRQFSRDDNQPTMHVFGTGRKPPRHGKNMQTPHTQGGGGNQTPNPGVVRRTC</sequence>
<organism evidence="3 4">
    <name type="scientific">Tachysurus vachellii</name>
    <name type="common">Darkbarbel catfish</name>
    <name type="synonym">Pelteobagrus vachellii</name>
    <dbReference type="NCBI Taxonomy" id="175792"/>
    <lineage>
        <taxon>Eukaryota</taxon>
        <taxon>Metazoa</taxon>
        <taxon>Chordata</taxon>
        <taxon>Craniata</taxon>
        <taxon>Vertebrata</taxon>
        <taxon>Euteleostomi</taxon>
        <taxon>Actinopterygii</taxon>
        <taxon>Neopterygii</taxon>
        <taxon>Teleostei</taxon>
        <taxon>Ostariophysi</taxon>
        <taxon>Siluriformes</taxon>
        <taxon>Bagridae</taxon>
        <taxon>Tachysurus</taxon>
    </lineage>
</organism>
<feature type="signal peptide" evidence="2">
    <location>
        <begin position="1"/>
        <end position="30"/>
    </location>
</feature>
<accession>A0AA88T820</accession>
<dbReference type="EMBL" id="JAVHJS010000005">
    <property type="protein sequence ID" value="KAK2857534.1"/>
    <property type="molecule type" value="Genomic_DNA"/>
</dbReference>
<feature type="compositionally biased region" description="Low complexity" evidence="1">
    <location>
        <begin position="109"/>
        <end position="120"/>
    </location>
</feature>
<keyword evidence="2" id="KW-0732">Signal</keyword>
<evidence type="ECO:0000256" key="1">
    <source>
        <dbReference type="SAM" id="MobiDB-lite"/>
    </source>
</evidence>
<name>A0AA88T820_TACVA</name>
<dbReference type="Proteomes" id="UP001187315">
    <property type="component" value="Unassembled WGS sequence"/>
</dbReference>
<comment type="caution">
    <text evidence="3">The sequence shown here is derived from an EMBL/GenBank/DDBJ whole genome shotgun (WGS) entry which is preliminary data.</text>
</comment>
<dbReference type="AlphaFoldDB" id="A0AA88T820"/>
<evidence type="ECO:0000256" key="2">
    <source>
        <dbReference type="SAM" id="SignalP"/>
    </source>
</evidence>
<keyword evidence="4" id="KW-1185">Reference proteome</keyword>